<protein>
    <submittedName>
        <fullName evidence="2">Uncharacterized protein</fullName>
    </submittedName>
</protein>
<dbReference type="Proteomes" id="UP000321181">
    <property type="component" value="Unassembled WGS sequence"/>
</dbReference>
<sequence length="66" mass="7720">MCLALLGLWFWDYWTTDPSDRSPRFGPGKILVIFPAAVIFWTLGLVMETGKRDQARRRKRRLTHGN</sequence>
<gene>
    <name evidence="2" type="ORF">CAE01nite_26850</name>
</gene>
<proteinExistence type="predicted"/>
<evidence type="ECO:0000256" key="1">
    <source>
        <dbReference type="SAM" id="Phobius"/>
    </source>
</evidence>
<dbReference type="EMBL" id="BJYY01000016">
    <property type="protein sequence ID" value="GEO34960.1"/>
    <property type="molecule type" value="Genomic_DNA"/>
</dbReference>
<feature type="transmembrane region" description="Helical" evidence="1">
    <location>
        <begin position="30"/>
        <end position="50"/>
    </location>
</feature>
<name>A0A512DFG4_9CELL</name>
<keyword evidence="1" id="KW-0472">Membrane</keyword>
<dbReference type="AlphaFoldDB" id="A0A512DFG4"/>
<organism evidence="2 3">
    <name type="scientific">Cellulomonas aerilata</name>
    <dbReference type="NCBI Taxonomy" id="515326"/>
    <lineage>
        <taxon>Bacteria</taxon>
        <taxon>Bacillati</taxon>
        <taxon>Actinomycetota</taxon>
        <taxon>Actinomycetes</taxon>
        <taxon>Micrococcales</taxon>
        <taxon>Cellulomonadaceae</taxon>
        <taxon>Cellulomonas</taxon>
    </lineage>
</organism>
<keyword evidence="1" id="KW-1133">Transmembrane helix</keyword>
<evidence type="ECO:0000313" key="2">
    <source>
        <dbReference type="EMBL" id="GEO34960.1"/>
    </source>
</evidence>
<reference evidence="2 3" key="1">
    <citation type="submission" date="2019-07" db="EMBL/GenBank/DDBJ databases">
        <title>Whole genome shotgun sequence of Cellulomonas aerilata NBRC 106308.</title>
        <authorList>
            <person name="Hosoyama A."/>
            <person name="Uohara A."/>
            <person name="Ohji S."/>
            <person name="Ichikawa N."/>
        </authorList>
    </citation>
    <scope>NUCLEOTIDE SEQUENCE [LARGE SCALE GENOMIC DNA]</scope>
    <source>
        <strain evidence="2 3">NBRC 106308</strain>
    </source>
</reference>
<keyword evidence="1" id="KW-0812">Transmembrane</keyword>
<accession>A0A512DFG4</accession>
<comment type="caution">
    <text evidence="2">The sequence shown here is derived from an EMBL/GenBank/DDBJ whole genome shotgun (WGS) entry which is preliminary data.</text>
</comment>
<evidence type="ECO:0000313" key="3">
    <source>
        <dbReference type="Proteomes" id="UP000321181"/>
    </source>
</evidence>
<keyword evidence="3" id="KW-1185">Reference proteome</keyword>